<dbReference type="InterPro" id="IPR050271">
    <property type="entry name" value="UDP-glycosyltransferase"/>
</dbReference>
<evidence type="ECO:0000256" key="5">
    <source>
        <dbReference type="SAM" id="SignalP"/>
    </source>
</evidence>
<evidence type="ECO:0000256" key="1">
    <source>
        <dbReference type="ARBA" id="ARBA00009995"/>
    </source>
</evidence>
<dbReference type="SMR" id="A0A482WWV9"/>
<accession>A0A482WWV9</accession>
<keyword evidence="7" id="KW-1185">Reference proteome</keyword>
<gene>
    <name evidence="6" type="ORF">LSTR_LSTR011828</name>
</gene>
<evidence type="ECO:0008006" key="8">
    <source>
        <dbReference type="Google" id="ProtNLM"/>
    </source>
</evidence>
<dbReference type="AlphaFoldDB" id="A0A482WWV9"/>
<organism evidence="6 7">
    <name type="scientific">Laodelphax striatellus</name>
    <name type="common">Small brown planthopper</name>
    <name type="synonym">Delphax striatella</name>
    <dbReference type="NCBI Taxonomy" id="195883"/>
    <lineage>
        <taxon>Eukaryota</taxon>
        <taxon>Metazoa</taxon>
        <taxon>Ecdysozoa</taxon>
        <taxon>Arthropoda</taxon>
        <taxon>Hexapoda</taxon>
        <taxon>Insecta</taxon>
        <taxon>Pterygota</taxon>
        <taxon>Neoptera</taxon>
        <taxon>Paraneoptera</taxon>
        <taxon>Hemiptera</taxon>
        <taxon>Auchenorrhyncha</taxon>
        <taxon>Fulgoroidea</taxon>
        <taxon>Delphacidae</taxon>
        <taxon>Criomorphinae</taxon>
        <taxon>Laodelphax</taxon>
    </lineage>
</organism>
<keyword evidence="2" id="KW-0328">Glycosyltransferase</keyword>
<comment type="similarity">
    <text evidence="1">Belongs to the UDP-glycosyltransferase family.</text>
</comment>
<keyword evidence="3" id="KW-0808">Transferase</keyword>
<evidence type="ECO:0000313" key="6">
    <source>
        <dbReference type="EMBL" id="RZF37836.1"/>
    </source>
</evidence>
<dbReference type="EMBL" id="QKKF02023250">
    <property type="protein sequence ID" value="RZF37836.1"/>
    <property type="molecule type" value="Genomic_DNA"/>
</dbReference>
<dbReference type="Pfam" id="PF00201">
    <property type="entry name" value="UDPGT"/>
    <property type="match status" value="1"/>
</dbReference>
<evidence type="ECO:0000256" key="4">
    <source>
        <dbReference type="SAM" id="Phobius"/>
    </source>
</evidence>
<dbReference type="Proteomes" id="UP000291343">
    <property type="component" value="Unassembled WGS sequence"/>
</dbReference>
<keyword evidence="4" id="KW-0812">Transmembrane</keyword>
<dbReference type="InterPro" id="IPR002213">
    <property type="entry name" value="UDP_glucos_trans"/>
</dbReference>
<dbReference type="PANTHER" id="PTHR48043">
    <property type="entry name" value="EG:EG0003.4 PROTEIN-RELATED"/>
    <property type="match status" value="1"/>
</dbReference>
<evidence type="ECO:0000313" key="7">
    <source>
        <dbReference type="Proteomes" id="UP000291343"/>
    </source>
</evidence>
<comment type="caution">
    <text evidence="6">The sequence shown here is derived from an EMBL/GenBank/DDBJ whole genome shotgun (WGS) entry which is preliminary data.</text>
</comment>
<feature type="chain" id="PRO_5019789128" description="UDP-glycosyltransferases domain-containing protein" evidence="5">
    <location>
        <begin position="17"/>
        <end position="547"/>
    </location>
</feature>
<name>A0A482WWV9_LAOST</name>
<dbReference type="InParanoid" id="A0A482WWV9"/>
<feature type="signal peptide" evidence="5">
    <location>
        <begin position="1"/>
        <end position="16"/>
    </location>
</feature>
<evidence type="ECO:0000256" key="2">
    <source>
        <dbReference type="ARBA" id="ARBA00022676"/>
    </source>
</evidence>
<keyword evidence="4" id="KW-0472">Membrane</keyword>
<sequence length="547" mass="62717">MLVDTTMLFWWLVVVGTSICPTVDNARIFALFPTPSYSHQQPMLALSKALAARGHNLTVITTNPNKYPIENHQEIDVGHFYGQWKIRQKEIGFSMQARRNAYEWLSQCSSGVNHFCELVLGSNEVQQLIGYSGSKETDKKPHTVPEIGLRRSKNNNSDYDLILYEPLYPCTLGFVHLFNNPPVIAVISMPSHPYTDFMLGNTINPSYMPLHISPLNDNLNLFQRLWNTYLYLYLLYLQFFYVNDNQSLIMRKYFGEQTPSIEELQSNISLVLYSNDLSTTYPKALQPHVIPVGALHLTENKPIPEKFKKWMDEAEEGVIIFSLDSNMLGTSVSEEKRAIFVRAFSMFPKVRIIWKWESDQKIPEQSSNVLTTKWLPQQDILAHPKVRFFISQVGLQSMQEAIHNAVPVLGIPIFGDQDFNARKLASEGAGLVVEFESLTFEALNQSIHDLLTQNSFKENMQRLSQISKDKQSDALSTAIWWVEYVLRHKGAKHLRPAVIKLKWYQAYLLDVLAINIIILASAVIAFNWTLKKLFSILFGYSIKNKKD</sequence>
<proteinExistence type="inferred from homology"/>
<dbReference type="PANTHER" id="PTHR48043:SF159">
    <property type="entry name" value="EG:EG0003.4 PROTEIN-RELATED"/>
    <property type="match status" value="1"/>
</dbReference>
<dbReference type="CDD" id="cd03784">
    <property type="entry name" value="GT1_Gtf-like"/>
    <property type="match status" value="1"/>
</dbReference>
<dbReference type="OrthoDB" id="5835829at2759"/>
<reference evidence="6 7" key="1">
    <citation type="journal article" date="2017" name="Gigascience">
        <title>Genome sequence of the small brown planthopper, Laodelphax striatellus.</title>
        <authorList>
            <person name="Zhu J."/>
            <person name="Jiang F."/>
            <person name="Wang X."/>
            <person name="Yang P."/>
            <person name="Bao Y."/>
            <person name="Zhao W."/>
            <person name="Wang W."/>
            <person name="Lu H."/>
            <person name="Wang Q."/>
            <person name="Cui N."/>
            <person name="Li J."/>
            <person name="Chen X."/>
            <person name="Luo L."/>
            <person name="Yu J."/>
            <person name="Kang L."/>
            <person name="Cui F."/>
        </authorList>
    </citation>
    <scope>NUCLEOTIDE SEQUENCE [LARGE SCALE GENOMIC DNA]</scope>
    <source>
        <strain evidence="6">Lst14</strain>
    </source>
</reference>
<protein>
    <recommendedName>
        <fullName evidence="8">UDP-glycosyltransferases domain-containing protein</fullName>
    </recommendedName>
</protein>
<keyword evidence="4" id="KW-1133">Transmembrane helix</keyword>
<evidence type="ECO:0000256" key="3">
    <source>
        <dbReference type="ARBA" id="ARBA00022679"/>
    </source>
</evidence>
<dbReference type="FunFam" id="3.40.50.2000:FF:000021">
    <property type="entry name" value="UDP-glucuronosyltransferase"/>
    <property type="match status" value="1"/>
</dbReference>
<dbReference type="SUPFAM" id="SSF53756">
    <property type="entry name" value="UDP-Glycosyltransferase/glycogen phosphorylase"/>
    <property type="match status" value="1"/>
</dbReference>
<dbReference type="Gene3D" id="3.40.50.2000">
    <property type="entry name" value="Glycogen Phosphorylase B"/>
    <property type="match status" value="2"/>
</dbReference>
<keyword evidence="5" id="KW-0732">Signal</keyword>
<feature type="transmembrane region" description="Helical" evidence="4">
    <location>
        <begin position="507"/>
        <end position="530"/>
    </location>
</feature>
<dbReference type="GO" id="GO:0008194">
    <property type="term" value="F:UDP-glycosyltransferase activity"/>
    <property type="evidence" value="ECO:0007669"/>
    <property type="project" value="InterPro"/>
</dbReference>